<evidence type="ECO:0000256" key="4">
    <source>
        <dbReference type="ARBA" id="ARBA00022853"/>
    </source>
</evidence>
<dbReference type="GO" id="GO:0000123">
    <property type="term" value="C:histone acetyltransferase complex"/>
    <property type="evidence" value="ECO:0007669"/>
    <property type="project" value="TreeGrafter"/>
</dbReference>
<dbReference type="SUPFAM" id="SSF47370">
    <property type="entry name" value="Bromodomain"/>
    <property type="match status" value="1"/>
</dbReference>
<keyword evidence="12" id="KW-1185">Reference proteome</keyword>
<dbReference type="GO" id="GO:0005667">
    <property type="term" value="C:transcription regulator complex"/>
    <property type="evidence" value="ECO:0007669"/>
    <property type="project" value="TreeGrafter"/>
</dbReference>
<dbReference type="PANTHER" id="PTHR13808:SF1">
    <property type="entry name" value="HISTONE ACETYLTRANSFERASE"/>
    <property type="match status" value="1"/>
</dbReference>
<dbReference type="InterPro" id="IPR013178">
    <property type="entry name" value="Histone_AcTrfase_Rtt109/CBP"/>
</dbReference>
<dbReference type="Gene3D" id="1.20.920.10">
    <property type="entry name" value="Bromodomain-like"/>
    <property type="match status" value="1"/>
</dbReference>
<dbReference type="InterPro" id="IPR038547">
    <property type="entry name" value="RING_CBP-p300_sf"/>
</dbReference>
<proteinExistence type="predicted"/>
<dbReference type="GO" id="GO:0005634">
    <property type="term" value="C:nucleus"/>
    <property type="evidence" value="ECO:0007669"/>
    <property type="project" value="UniProtKB-SubCell"/>
</dbReference>
<dbReference type="Pfam" id="PF00439">
    <property type="entry name" value="Bromodomain"/>
    <property type="match status" value="1"/>
</dbReference>
<keyword evidence="4" id="KW-0156">Chromatin regulator</keyword>
<evidence type="ECO:0000256" key="7">
    <source>
        <dbReference type="ARBA" id="ARBA00023163"/>
    </source>
</evidence>
<organism evidence="12 13">
    <name type="scientific">Angiostrongylus cantonensis</name>
    <name type="common">Rat lungworm</name>
    <dbReference type="NCBI Taxonomy" id="6313"/>
    <lineage>
        <taxon>Eukaryota</taxon>
        <taxon>Metazoa</taxon>
        <taxon>Ecdysozoa</taxon>
        <taxon>Nematoda</taxon>
        <taxon>Chromadorea</taxon>
        <taxon>Rhabditida</taxon>
        <taxon>Rhabditina</taxon>
        <taxon>Rhabditomorpha</taxon>
        <taxon>Strongyloidea</taxon>
        <taxon>Metastrongylidae</taxon>
        <taxon>Angiostrongylus</taxon>
    </lineage>
</organism>
<dbReference type="PRINTS" id="PR00503">
    <property type="entry name" value="BROMODOMAIN"/>
</dbReference>
<dbReference type="InterPro" id="IPR001487">
    <property type="entry name" value="Bromodomain"/>
</dbReference>
<dbReference type="GO" id="GO:0031490">
    <property type="term" value="F:chromatin DNA binding"/>
    <property type="evidence" value="ECO:0007669"/>
    <property type="project" value="TreeGrafter"/>
</dbReference>
<reference evidence="13" key="2">
    <citation type="submission" date="2017-02" db="UniProtKB">
        <authorList>
            <consortium name="WormBaseParasite"/>
        </authorList>
    </citation>
    <scope>IDENTIFICATION</scope>
</reference>
<dbReference type="Gene3D" id="2.10.110.40">
    <property type="match status" value="1"/>
</dbReference>
<evidence type="ECO:0000256" key="1">
    <source>
        <dbReference type="ARBA" id="ARBA00004123"/>
    </source>
</evidence>
<dbReference type="Gene3D" id="3.30.40.10">
    <property type="entry name" value="Zinc/RING finger domain, C3HC4 (zinc finger)"/>
    <property type="match status" value="1"/>
</dbReference>
<evidence type="ECO:0000256" key="6">
    <source>
        <dbReference type="ARBA" id="ARBA00023117"/>
    </source>
</evidence>
<evidence type="ECO:0000256" key="8">
    <source>
        <dbReference type="ARBA" id="ARBA00023242"/>
    </source>
</evidence>
<sequence length="165" mass="19307">MDLMLIYVKLNNGLYKNPWELCDDMWLMFDNAWKYNRKGRAAYKSCMKVNKYLIERDVCDRDGSCYATYGLLLFTKPTPQHDVAVSKHYTYCVKCFDALPPEGISLSDDPNNNSSVAPEDRFVLKSNDFVEYEPFEVCKYCHRKRHEICTLHHKKVCTVVNVKVV</sequence>
<evidence type="ECO:0000256" key="3">
    <source>
        <dbReference type="ARBA" id="ARBA00022679"/>
    </source>
</evidence>
<protein>
    <recommendedName>
        <fullName evidence="2">histone acetyltransferase</fullName>
        <ecNumber evidence="2">2.3.1.48</ecNumber>
    </recommendedName>
</protein>
<comment type="subcellular location">
    <subcellularLocation>
        <location evidence="1">Nucleus</location>
    </subcellularLocation>
</comment>
<evidence type="ECO:0000259" key="11">
    <source>
        <dbReference type="PROSITE" id="PS50014"/>
    </source>
</evidence>
<dbReference type="GO" id="GO:0003713">
    <property type="term" value="F:transcription coactivator activity"/>
    <property type="evidence" value="ECO:0007669"/>
    <property type="project" value="TreeGrafter"/>
</dbReference>
<dbReference type="PROSITE" id="PS50014">
    <property type="entry name" value="BROMODOMAIN_2"/>
    <property type="match status" value="1"/>
</dbReference>
<keyword evidence="7" id="KW-0804">Transcription</keyword>
<evidence type="ECO:0000313" key="12">
    <source>
        <dbReference type="Proteomes" id="UP000035642"/>
    </source>
</evidence>
<evidence type="ECO:0000313" key="13">
    <source>
        <dbReference type="WBParaSite" id="ACAC_0000527901-mRNA-1"/>
    </source>
</evidence>
<dbReference type="Pfam" id="PF23570">
    <property type="entry name" value="PHD_P300"/>
    <property type="match status" value="1"/>
</dbReference>
<dbReference type="InterPro" id="IPR036427">
    <property type="entry name" value="Bromodomain-like_sf"/>
</dbReference>
<keyword evidence="6 10" id="KW-0103">Bromodomain</keyword>
<comment type="catalytic activity">
    <reaction evidence="9">
        <text>L-lysyl-[protein] + acetyl-CoA = N(6)-acetyl-L-lysyl-[protein] + CoA + H(+)</text>
        <dbReference type="Rhea" id="RHEA:45948"/>
        <dbReference type="Rhea" id="RHEA-COMP:9752"/>
        <dbReference type="Rhea" id="RHEA-COMP:10731"/>
        <dbReference type="ChEBI" id="CHEBI:15378"/>
        <dbReference type="ChEBI" id="CHEBI:29969"/>
        <dbReference type="ChEBI" id="CHEBI:57287"/>
        <dbReference type="ChEBI" id="CHEBI:57288"/>
        <dbReference type="ChEBI" id="CHEBI:61930"/>
        <dbReference type="EC" id="2.3.1.48"/>
    </reaction>
</comment>
<evidence type="ECO:0000256" key="9">
    <source>
        <dbReference type="ARBA" id="ARBA00048017"/>
    </source>
</evidence>
<keyword evidence="5" id="KW-0805">Transcription regulation</keyword>
<evidence type="ECO:0000256" key="5">
    <source>
        <dbReference type="ARBA" id="ARBA00023015"/>
    </source>
</evidence>
<dbReference type="InterPro" id="IPR013083">
    <property type="entry name" value="Znf_RING/FYVE/PHD"/>
</dbReference>
<dbReference type="GO" id="GO:0004402">
    <property type="term" value="F:histone acetyltransferase activity"/>
    <property type="evidence" value="ECO:0007669"/>
    <property type="project" value="InterPro"/>
</dbReference>
<name>A0A0K0D5D4_ANGCA</name>
<accession>A0A0K0D5D4</accession>
<feature type="domain" description="Bromo" evidence="11">
    <location>
        <begin position="1"/>
        <end position="43"/>
    </location>
</feature>
<dbReference type="AlphaFoldDB" id="A0A0K0D5D4"/>
<dbReference type="PANTHER" id="PTHR13808">
    <property type="entry name" value="CBP/P300-RELATED"/>
    <property type="match status" value="1"/>
</dbReference>
<dbReference type="EC" id="2.3.1.48" evidence="2"/>
<dbReference type="InterPro" id="IPR056484">
    <property type="entry name" value="PHD_P300"/>
</dbReference>
<dbReference type="STRING" id="6313.A0A0K0D5D4"/>
<reference evidence="12" key="1">
    <citation type="submission" date="2012-09" db="EMBL/GenBank/DDBJ databases">
        <authorList>
            <person name="Martin A.A."/>
        </authorList>
    </citation>
    <scope>NUCLEOTIDE SEQUENCE</scope>
</reference>
<dbReference type="WBParaSite" id="ACAC_0000527901-mRNA-1">
    <property type="protein sequence ID" value="ACAC_0000527901-mRNA-1"/>
    <property type="gene ID" value="ACAC_0000527901"/>
</dbReference>
<keyword evidence="8" id="KW-0539">Nucleus</keyword>
<dbReference type="Proteomes" id="UP000035642">
    <property type="component" value="Unassembled WGS sequence"/>
</dbReference>
<dbReference type="GO" id="GO:0045944">
    <property type="term" value="P:positive regulation of transcription by RNA polymerase II"/>
    <property type="evidence" value="ECO:0007669"/>
    <property type="project" value="TreeGrafter"/>
</dbReference>
<evidence type="ECO:0000256" key="10">
    <source>
        <dbReference type="PROSITE-ProRule" id="PRU00035"/>
    </source>
</evidence>
<evidence type="ECO:0000256" key="2">
    <source>
        <dbReference type="ARBA" id="ARBA00013184"/>
    </source>
</evidence>
<keyword evidence="3" id="KW-0808">Transferase</keyword>